<protein>
    <submittedName>
        <fullName evidence="2">RNA polymerase-associated protein LEO1-like</fullName>
    </submittedName>
</protein>
<name>A0AC55CSC6_ECHTE</name>
<evidence type="ECO:0000313" key="1">
    <source>
        <dbReference type="Proteomes" id="UP000694863"/>
    </source>
</evidence>
<proteinExistence type="predicted"/>
<dbReference type="Proteomes" id="UP000694863">
    <property type="component" value="Unplaced"/>
</dbReference>
<keyword evidence="1" id="KW-1185">Reference proteome</keyword>
<evidence type="ECO:0000313" key="2">
    <source>
        <dbReference type="RefSeq" id="XP_045142402.1"/>
    </source>
</evidence>
<reference evidence="2" key="1">
    <citation type="submission" date="2025-08" db="UniProtKB">
        <authorList>
            <consortium name="RefSeq"/>
        </authorList>
    </citation>
    <scope>IDENTIFICATION</scope>
</reference>
<sequence length="179" mass="19911">MVKWSDGSLSLHLGNEVFDVYKAPMQGNYNHLFIREDTGLQGQAVFKSKLTFRPHSTDSATHRKLILPLARCSKSKKIRILPMASCDPESQHTTVMKKEDRLRASRHGESQTAPAREKQGLPGPSTSYGGAESDRDEEEGRGEEASSLATIESRHHGGLREGEPSRKKRVSGDAEREEK</sequence>
<organism evidence="1 2">
    <name type="scientific">Echinops telfairi</name>
    <name type="common">Lesser hedgehog tenrec</name>
    <dbReference type="NCBI Taxonomy" id="9371"/>
    <lineage>
        <taxon>Eukaryota</taxon>
        <taxon>Metazoa</taxon>
        <taxon>Chordata</taxon>
        <taxon>Craniata</taxon>
        <taxon>Vertebrata</taxon>
        <taxon>Euteleostomi</taxon>
        <taxon>Mammalia</taxon>
        <taxon>Eutheria</taxon>
        <taxon>Afrotheria</taxon>
        <taxon>Tenrecidae</taxon>
        <taxon>Tenrecinae</taxon>
        <taxon>Echinops</taxon>
    </lineage>
</organism>
<accession>A0AC55CSC6</accession>
<dbReference type="RefSeq" id="XP_045142402.1">
    <property type="nucleotide sequence ID" value="XM_045286467.1"/>
</dbReference>
<gene>
    <name evidence="2" type="primary">LOC123521269</name>
</gene>